<sequence>MNGSAQQSFRRLLWRDAADGDGQHVHWILDGARDRAIVPLVRTSGLEHVCMFSGPLHPRLEAAAPYLVRLPASSEAACELLRRGWGRSWGILITADAALTLDQLRLHLKKFLRVKTEDGRTLAFRYYDPRVLNIFIPTCTNAEFKTFLGPVTRLLAETNGGAAAREFDLEDDILRVRDHADIALGPG</sequence>
<keyword evidence="3" id="KW-1185">Reference proteome</keyword>
<proteinExistence type="predicted"/>
<dbReference type="EMBL" id="CP051685">
    <property type="protein sequence ID" value="QJE01796.1"/>
    <property type="molecule type" value="Genomic_DNA"/>
</dbReference>
<accession>A0A7Z2ZTP0</accession>
<protein>
    <submittedName>
        <fullName evidence="2">DUF4123 domain-containing protein</fullName>
    </submittedName>
</protein>
<evidence type="ECO:0000313" key="3">
    <source>
        <dbReference type="Proteomes" id="UP000502415"/>
    </source>
</evidence>
<dbReference type="RefSeq" id="WP_170203855.1">
    <property type="nucleotide sequence ID" value="NZ_CP051685.1"/>
</dbReference>
<dbReference type="Pfam" id="PF13503">
    <property type="entry name" value="DUF4123"/>
    <property type="match status" value="1"/>
</dbReference>
<reference evidence="2 3" key="1">
    <citation type="submission" date="2020-04" db="EMBL/GenBank/DDBJ databases">
        <title>Genome sequencing of novel species.</title>
        <authorList>
            <person name="Heo J."/>
            <person name="Kim S.-J."/>
            <person name="Kim J.-S."/>
            <person name="Hong S.-B."/>
            <person name="Kwon S.-W."/>
        </authorList>
    </citation>
    <scope>NUCLEOTIDE SEQUENCE [LARGE SCALE GENOMIC DNA]</scope>
    <source>
        <strain evidence="2 3">GN2-R2</strain>
    </source>
</reference>
<evidence type="ECO:0000259" key="1">
    <source>
        <dbReference type="Pfam" id="PF13503"/>
    </source>
</evidence>
<dbReference type="InterPro" id="IPR025391">
    <property type="entry name" value="DUF4123"/>
</dbReference>
<evidence type="ECO:0000313" key="2">
    <source>
        <dbReference type="EMBL" id="QJE01796.1"/>
    </source>
</evidence>
<feature type="domain" description="DUF4123" evidence="1">
    <location>
        <begin position="27"/>
        <end position="143"/>
    </location>
</feature>
<name>A0A7Z2ZTP0_9BURK</name>
<dbReference type="Proteomes" id="UP000502415">
    <property type="component" value="Chromosome"/>
</dbReference>
<dbReference type="KEGG" id="mfy:HH212_18635"/>
<dbReference type="AlphaFoldDB" id="A0A7Z2ZTP0"/>
<organism evidence="2 3">
    <name type="scientific">Massilia forsythiae</name>
    <dbReference type="NCBI Taxonomy" id="2728020"/>
    <lineage>
        <taxon>Bacteria</taxon>
        <taxon>Pseudomonadati</taxon>
        <taxon>Pseudomonadota</taxon>
        <taxon>Betaproteobacteria</taxon>
        <taxon>Burkholderiales</taxon>
        <taxon>Oxalobacteraceae</taxon>
        <taxon>Telluria group</taxon>
        <taxon>Massilia</taxon>
    </lineage>
</organism>
<gene>
    <name evidence="2" type="ORF">HH212_18635</name>
</gene>